<comment type="caution">
    <text evidence="2">The sequence shown here is derived from an EMBL/GenBank/DDBJ whole genome shotgun (WGS) entry which is preliminary data.</text>
</comment>
<dbReference type="EMBL" id="AVOT02004955">
    <property type="protein sequence ID" value="MBW0477865.1"/>
    <property type="molecule type" value="Genomic_DNA"/>
</dbReference>
<evidence type="ECO:0000313" key="3">
    <source>
        <dbReference type="Proteomes" id="UP000765509"/>
    </source>
</evidence>
<accession>A0A9Q3GT60</accession>
<keyword evidence="3" id="KW-1185">Reference proteome</keyword>
<sequence length="82" mass="9390">MLWLSSKNIKSARTIKKLSKDWLGSFPILKKVCTHAYHPKLPSQWKCINPVLHISILEPVKTSIIPNGHQEPPPLIIIEEEE</sequence>
<dbReference type="Proteomes" id="UP000765509">
    <property type="component" value="Unassembled WGS sequence"/>
</dbReference>
<gene>
    <name evidence="2" type="ORF">O181_017580</name>
</gene>
<proteinExistence type="predicted"/>
<protein>
    <recommendedName>
        <fullName evidence="1">Tf2-1-like SH3-like domain-containing protein</fullName>
    </recommendedName>
</protein>
<dbReference type="AlphaFoldDB" id="A0A9Q3GT60"/>
<evidence type="ECO:0000259" key="1">
    <source>
        <dbReference type="Pfam" id="PF24626"/>
    </source>
</evidence>
<dbReference type="Pfam" id="PF24626">
    <property type="entry name" value="SH3_Tf2-1"/>
    <property type="match status" value="1"/>
</dbReference>
<evidence type="ECO:0000313" key="2">
    <source>
        <dbReference type="EMBL" id="MBW0477865.1"/>
    </source>
</evidence>
<name>A0A9Q3GT60_9BASI</name>
<reference evidence="2" key="1">
    <citation type="submission" date="2021-03" db="EMBL/GenBank/DDBJ databases">
        <title>Draft genome sequence of rust myrtle Austropuccinia psidii MF-1, a brazilian biotype.</title>
        <authorList>
            <person name="Quecine M.C."/>
            <person name="Pachon D.M.R."/>
            <person name="Bonatelli M.L."/>
            <person name="Correr F.H."/>
            <person name="Franceschini L.M."/>
            <person name="Leite T.F."/>
            <person name="Margarido G.R.A."/>
            <person name="Almeida C.A."/>
            <person name="Ferrarezi J.A."/>
            <person name="Labate C.A."/>
        </authorList>
    </citation>
    <scope>NUCLEOTIDE SEQUENCE</scope>
    <source>
        <strain evidence="2">MF-1</strain>
    </source>
</reference>
<feature type="domain" description="Tf2-1-like SH3-like" evidence="1">
    <location>
        <begin position="2"/>
        <end position="60"/>
    </location>
</feature>
<organism evidence="2 3">
    <name type="scientific">Austropuccinia psidii MF-1</name>
    <dbReference type="NCBI Taxonomy" id="1389203"/>
    <lineage>
        <taxon>Eukaryota</taxon>
        <taxon>Fungi</taxon>
        <taxon>Dikarya</taxon>
        <taxon>Basidiomycota</taxon>
        <taxon>Pucciniomycotina</taxon>
        <taxon>Pucciniomycetes</taxon>
        <taxon>Pucciniales</taxon>
        <taxon>Sphaerophragmiaceae</taxon>
        <taxon>Austropuccinia</taxon>
    </lineage>
</organism>
<dbReference type="InterPro" id="IPR056924">
    <property type="entry name" value="SH3_Tf2-1"/>
</dbReference>